<gene>
    <name evidence="1" type="ORF">CC85DRAFT_115217</name>
</gene>
<protein>
    <submittedName>
        <fullName evidence="1">Uncharacterized protein</fullName>
    </submittedName>
</protein>
<dbReference type="GeneID" id="28979944"/>
<organism evidence="1 2">
    <name type="scientific">Cutaneotrichosporon oleaginosum</name>
    <dbReference type="NCBI Taxonomy" id="879819"/>
    <lineage>
        <taxon>Eukaryota</taxon>
        <taxon>Fungi</taxon>
        <taxon>Dikarya</taxon>
        <taxon>Basidiomycota</taxon>
        <taxon>Agaricomycotina</taxon>
        <taxon>Tremellomycetes</taxon>
        <taxon>Trichosporonales</taxon>
        <taxon>Trichosporonaceae</taxon>
        <taxon>Cutaneotrichosporon</taxon>
    </lineage>
</organism>
<evidence type="ECO:0000313" key="1">
    <source>
        <dbReference type="EMBL" id="KLT45700.1"/>
    </source>
</evidence>
<reference evidence="1 2" key="1">
    <citation type="submission" date="2015-03" db="EMBL/GenBank/DDBJ databases">
        <title>Genomics and transcriptomics of the oil-accumulating basidiomycete yeast T. oleaginosus allow insights into substrate utilization and the diverse evolutionary trajectories of mating systems in fungi.</title>
        <authorList>
            <consortium name="DOE Joint Genome Institute"/>
            <person name="Kourist R."/>
            <person name="Kracht O."/>
            <person name="Bracharz F."/>
            <person name="Lipzen A."/>
            <person name="Nolan M."/>
            <person name="Ohm R."/>
            <person name="Grigoriev I."/>
            <person name="Sun S."/>
            <person name="Heitman J."/>
            <person name="Bruck T."/>
            <person name="Nowrousian M."/>
        </authorList>
    </citation>
    <scope>NUCLEOTIDE SEQUENCE [LARGE SCALE GENOMIC DNA]</scope>
    <source>
        <strain evidence="1 2">IBC0246</strain>
    </source>
</reference>
<evidence type="ECO:0000313" key="2">
    <source>
        <dbReference type="Proteomes" id="UP000053611"/>
    </source>
</evidence>
<name>A0A0J0XXC4_9TREE</name>
<dbReference type="EMBL" id="KQ087180">
    <property type="protein sequence ID" value="KLT45700.1"/>
    <property type="molecule type" value="Genomic_DNA"/>
</dbReference>
<dbReference type="AlphaFoldDB" id="A0A0J0XXC4"/>
<sequence>MQPTALSPARALPKYHNHNLTYLSYAYVCTSPWQYSSCPDRNLHITFIARSGNSLHRRVGGVGIHYPRSVQTWQARTEACNLQCSRHKLATVQVSGRVTRHDASLRSCETGALPLAFLRNYGAPLHAARWTLSTRANVVDHPDDRTSHAEELRRSLLYLLDLQ</sequence>
<proteinExistence type="predicted"/>
<dbReference type="Proteomes" id="UP000053611">
    <property type="component" value="Unassembled WGS sequence"/>
</dbReference>
<accession>A0A0J0XXC4</accession>
<keyword evidence="2" id="KW-1185">Reference proteome</keyword>
<dbReference type="RefSeq" id="XP_018282191.1">
    <property type="nucleotide sequence ID" value="XM_018419341.1"/>
</dbReference>